<dbReference type="SUPFAM" id="SSF48113">
    <property type="entry name" value="Heme-dependent peroxidases"/>
    <property type="match status" value="1"/>
</dbReference>
<dbReference type="PROSITE" id="PS50873">
    <property type="entry name" value="PEROXIDASE_4"/>
    <property type="match status" value="1"/>
</dbReference>
<name>W9SDI7_9ROSA</name>
<evidence type="ECO:0000256" key="2">
    <source>
        <dbReference type="ARBA" id="ARBA00001913"/>
    </source>
</evidence>
<dbReference type="InterPro" id="IPR000823">
    <property type="entry name" value="Peroxidase_pln"/>
</dbReference>
<evidence type="ECO:0000256" key="3">
    <source>
        <dbReference type="ARBA" id="ARBA00001970"/>
    </source>
</evidence>
<evidence type="ECO:0000256" key="6">
    <source>
        <dbReference type="ARBA" id="ARBA00022617"/>
    </source>
</evidence>
<protein>
    <recommendedName>
        <fullName evidence="4">peroxidase</fullName>
        <ecNumber evidence="4">1.11.1.7</ecNumber>
    </recommendedName>
</protein>
<evidence type="ECO:0000256" key="5">
    <source>
        <dbReference type="ARBA" id="ARBA00022559"/>
    </source>
</evidence>
<comment type="cofactor">
    <cofactor evidence="2">
        <name>Ca(2+)</name>
        <dbReference type="ChEBI" id="CHEBI:29108"/>
    </cofactor>
</comment>
<gene>
    <name evidence="11" type="ORF">L484_000456</name>
</gene>
<keyword evidence="7" id="KW-0479">Metal-binding</keyword>
<dbReference type="AlphaFoldDB" id="W9SDI7"/>
<dbReference type="GO" id="GO:0140825">
    <property type="term" value="F:lactoperoxidase activity"/>
    <property type="evidence" value="ECO:0007669"/>
    <property type="project" value="UniProtKB-EC"/>
</dbReference>
<evidence type="ECO:0000259" key="10">
    <source>
        <dbReference type="PROSITE" id="PS50873"/>
    </source>
</evidence>
<reference evidence="12" key="1">
    <citation type="submission" date="2013-01" db="EMBL/GenBank/DDBJ databases">
        <title>Draft Genome Sequence of a Mulberry Tree, Morus notabilis C.K. Schneid.</title>
        <authorList>
            <person name="He N."/>
            <person name="Zhao S."/>
        </authorList>
    </citation>
    <scope>NUCLEOTIDE SEQUENCE</scope>
</reference>
<dbReference type="GO" id="GO:0020037">
    <property type="term" value="F:heme binding"/>
    <property type="evidence" value="ECO:0007669"/>
    <property type="project" value="InterPro"/>
</dbReference>
<dbReference type="PANTHER" id="PTHR31517">
    <property type="match status" value="1"/>
</dbReference>
<evidence type="ECO:0000313" key="12">
    <source>
        <dbReference type="Proteomes" id="UP000030645"/>
    </source>
</evidence>
<dbReference type="Gene3D" id="1.10.520.10">
    <property type="match status" value="1"/>
</dbReference>
<evidence type="ECO:0000256" key="9">
    <source>
        <dbReference type="ARBA" id="ARBA00023004"/>
    </source>
</evidence>
<dbReference type="EMBL" id="KE619763">
    <property type="protein sequence ID" value="EXC36207.1"/>
    <property type="molecule type" value="Genomic_DNA"/>
</dbReference>
<evidence type="ECO:0000256" key="4">
    <source>
        <dbReference type="ARBA" id="ARBA00012313"/>
    </source>
</evidence>
<keyword evidence="12" id="KW-1185">Reference proteome</keyword>
<dbReference type="Gene3D" id="1.10.420.10">
    <property type="entry name" value="Peroxidase, domain 2"/>
    <property type="match status" value="1"/>
</dbReference>
<dbReference type="PANTHER" id="PTHR31517:SF84">
    <property type="entry name" value="PEROXIDASE"/>
    <property type="match status" value="1"/>
</dbReference>
<proteinExistence type="predicted"/>
<evidence type="ECO:0000256" key="7">
    <source>
        <dbReference type="ARBA" id="ARBA00022723"/>
    </source>
</evidence>
<dbReference type="GO" id="GO:0046872">
    <property type="term" value="F:metal ion binding"/>
    <property type="evidence" value="ECO:0007669"/>
    <property type="project" value="UniProtKB-KW"/>
</dbReference>
<keyword evidence="9" id="KW-0408">Iron</keyword>
<keyword evidence="5 11" id="KW-0575">Peroxidase</keyword>
<evidence type="ECO:0000256" key="8">
    <source>
        <dbReference type="ARBA" id="ARBA00023002"/>
    </source>
</evidence>
<organism evidence="11 12">
    <name type="scientific">Morus notabilis</name>
    <dbReference type="NCBI Taxonomy" id="981085"/>
    <lineage>
        <taxon>Eukaryota</taxon>
        <taxon>Viridiplantae</taxon>
        <taxon>Streptophyta</taxon>
        <taxon>Embryophyta</taxon>
        <taxon>Tracheophyta</taxon>
        <taxon>Spermatophyta</taxon>
        <taxon>Magnoliopsida</taxon>
        <taxon>eudicotyledons</taxon>
        <taxon>Gunneridae</taxon>
        <taxon>Pentapetalae</taxon>
        <taxon>rosids</taxon>
        <taxon>fabids</taxon>
        <taxon>Rosales</taxon>
        <taxon>Moraceae</taxon>
        <taxon>Moreae</taxon>
        <taxon>Morus</taxon>
    </lineage>
</organism>
<dbReference type="STRING" id="981085.W9SDI7"/>
<comment type="catalytic activity">
    <reaction evidence="1">
        <text>2 a phenolic donor + H2O2 = 2 a phenolic radical donor + 2 H2O</text>
        <dbReference type="Rhea" id="RHEA:56136"/>
        <dbReference type="ChEBI" id="CHEBI:15377"/>
        <dbReference type="ChEBI" id="CHEBI:16240"/>
        <dbReference type="ChEBI" id="CHEBI:139520"/>
        <dbReference type="ChEBI" id="CHEBI:139521"/>
        <dbReference type="EC" id="1.11.1.7"/>
    </reaction>
</comment>
<dbReference type="InterPro" id="IPR002016">
    <property type="entry name" value="Haem_peroxidase"/>
</dbReference>
<dbReference type="InterPro" id="IPR010255">
    <property type="entry name" value="Haem_peroxidase_sf"/>
</dbReference>
<evidence type="ECO:0000313" key="11">
    <source>
        <dbReference type="EMBL" id="EXC36207.1"/>
    </source>
</evidence>
<keyword evidence="6" id="KW-0349">Heme</keyword>
<dbReference type="GO" id="GO:0006979">
    <property type="term" value="P:response to oxidative stress"/>
    <property type="evidence" value="ECO:0007669"/>
    <property type="project" value="InterPro"/>
</dbReference>
<dbReference type="EC" id="1.11.1.7" evidence="4"/>
<keyword evidence="8" id="KW-0560">Oxidoreductase</keyword>
<comment type="cofactor">
    <cofactor evidence="3">
        <name>heme b</name>
        <dbReference type="ChEBI" id="CHEBI:60344"/>
    </cofactor>
</comment>
<evidence type="ECO:0000256" key="1">
    <source>
        <dbReference type="ARBA" id="ARBA00000189"/>
    </source>
</evidence>
<sequence length="68" mass="7533">MNRQGLFTSDQDLYSYSQTKDIVINFANNQSLFSEKFIIAMTKIGQLSVLTGSQGEIRANCPARSPST</sequence>
<accession>W9SDI7</accession>
<dbReference type="Proteomes" id="UP000030645">
    <property type="component" value="Unassembled WGS sequence"/>
</dbReference>
<feature type="domain" description="Plant heme peroxidase family profile" evidence="10">
    <location>
        <begin position="1"/>
        <end position="65"/>
    </location>
</feature>